<proteinExistence type="predicted"/>
<keyword evidence="2" id="KW-1185">Reference proteome</keyword>
<organism evidence="1 2">
    <name type="scientific">Lindgomyces ingoldianus</name>
    <dbReference type="NCBI Taxonomy" id="673940"/>
    <lineage>
        <taxon>Eukaryota</taxon>
        <taxon>Fungi</taxon>
        <taxon>Dikarya</taxon>
        <taxon>Ascomycota</taxon>
        <taxon>Pezizomycotina</taxon>
        <taxon>Dothideomycetes</taxon>
        <taxon>Pleosporomycetidae</taxon>
        <taxon>Pleosporales</taxon>
        <taxon>Lindgomycetaceae</taxon>
        <taxon>Lindgomyces</taxon>
    </lineage>
</organism>
<reference evidence="1" key="1">
    <citation type="journal article" date="2020" name="Stud. Mycol.">
        <title>101 Dothideomycetes genomes: a test case for predicting lifestyles and emergence of pathogens.</title>
        <authorList>
            <person name="Haridas S."/>
            <person name="Albert R."/>
            <person name="Binder M."/>
            <person name="Bloem J."/>
            <person name="Labutti K."/>
            <person name="Salamov A."/>
            <person name="Andreopoulos B."/>
            <person name="Baker S."/>
            <person name="Barry K."/>
            <person name="Bills G."/>
            <person name="Bluhm B."/>
            <person name="Cannon C."/>
            <person name="Castanera R."/>
            <person name="Culley D."/>
            <person name="Daum C."/>
            <person name="Ezra D."/>
            <person name="Gonzalez J."/>
            <person name="Henrissat B."/>
            <person name="Kuo A."/>
            <person name="Liang C."/>
            <person name="Lipzen A."/>
            <person name="Lutzoni F."/>
            <person name="Magnuson J."/>
            <person name="Mondo S."/>
            <person name="Nolan M."/>
            <person name="Ohm R."/>
            <person name="Pangilinan J."/>
            <person name="Park H.-J."/>
            <person name="Ramirez L."/>
            <person name="Alfaro M."/>
            <person name="Sun H."/>
            <person name="Tritt A."/>
            <person name="Yoshinaga Y."/>
            <person name="Zwiers L.-H."/>
            <person name="Turgeon B."/>
            <person name="Goodwin S."/>
            <person name="Spatafora J."/>
            <person name="Crous P."/>
            <person name="Grigoriev I."/>
        </authorList>
    </citation>
    <scope>NUCLEOTIDE SEQUENCE</scope>
    <source>
        <strain evidence="1">ATCC 200398</strain>
    </source>
</reference>
<comment type="caution">
    <text evidence="1">The sequence shown here is derived from an EMBL/GenBank/DDBJ whole genome shotgun (WGS) entry which is preliminary data.</text>
</comment>
<sequence>MGCESPATEREYSERPGLREWRLKHTLGFQAPHPRPHPSASVTTSTLQAGTAFALLRAAASHQALTALLGVSGSDSSRYSLSLCDWTIASRRHEKKRKERSTTERALATSNGAGPAEVQATICLLFWALPRQVACLLALLSRRFTMPGAGDAGLQLLQLHNLVPPGSASAERSLPDDLKLMPRQHNDHDALLYHHQQPAWPIAGRRQDKTSDTVLDIVAAQQCWQPSRPNRGCGTPSVPWLSCVWRLSGRTDSAFAQLERLADLYSGASPQAMLRRISFGPLSNDHGQEPPSGASYHQTPMAVAYSCKPVPGCSCTQHAASRITMQSVQPTARE</sequence>
<dbReference type="Proteomes" id="UP000799755">
    <property type="component" value="Unassembled WGS sequence"/>
</dbReference>
<accession>A0ACB6R1G6</accession>
<gene>
    <name evidence="1" type="ORF">BDR25DRAFT_387215</name>
</gene>
<evidence type="ECO:0000313" key="2">
    <source>
        <dbReference type="Proteomes" id="UP000799755"/>
    </source>
</evidence>
<evidence type="ECO:0000313" key="1">
    <source>
        <dbReference type="EMBL" id="KAF2473098.1"/>
    </source>
</evidence>
<name>A0ACB6R1G6_9PLEO</name>
<protein>
    <submittedName>
        <fullName evidence="1">Uncharacterized protein</fullName>
    </submittedName>
</protein>
<dbReference type="EMBL" id="MU003500">
    <property type="protein sequence ID" value="KAF2473098.1"/>
    <property type="molecule type" value="Genomic_DNA"/>
</dbReference>